<dbReference type="AlphaFoldDB" id="A0A9Q3ZSQ4"/>
<proteinExistence type="predicted"/>
<gene>
    <name evidence="1" type="ORF">KBY27_21050</name>
</gene>
<name>A0A9Q3ZSQ4_9RHOB</name>
<sequence length="151" mass="16730">MIRVIRSAAYPAPADQVWQMLCSLGDLALWHPAVQSSRSVDAPRARVGAIRHVATRDGLSMEEELIAFAERDRRLEILTRTAPVPLSLMWQALTVFGVTATDGAVLRWELRADGAPDWTDRIRVWFGDGYIPAGLHGLAAHLSVQHDKPIN</sequence>
<dbReference type="PANTHER" id="PTHR39332">
    <property type="entry name" value="BLL4707 PROTEIN"/>
    <property type="match status" value="1"/>
</dbReference>
<dbReference type="Gene3D" id="3.30.530.20">
    <property type="match status" value="1"/>
</dbReference>
<comment type="caution">
    <text evidence="1">The sequence shown here is derived from an EMBL/GenBank/DDBJ whole genome shotgun (WGS) entry which is preliminary data.</text>
</comment>
<dbReference type="InterPro" id="IPR019587">
    <property type="entry name" value="Polyketide_cyclase/dehydratase"/>
</dbReference>
<dbReference type="Proteomes" id="UP000813672">
    <property type="component" value="Unassembled WGS sequence"/>
</dbReference>
<accession>A0A9Q3ZSQ4</accession>
<dbReference type="Pfam" id="PF10604">
    <property type="entry name" value="Polyketide_cyc2"/>
    <property type="match status" value="1"/>
</dbReference>
<evidence type="ECO:0000313" key="2">
    <source>
        <dbReference type="Proteomes" id="UP000813672"/>
    </source>
</evidence>
<reference evidence="1" key="1">
    <citation type="journal article" date="2021" name="Environ. Microbiol.">
        <title>Cryptic niche differentiation of novel sediment ecotypes of Rugeria pomeroyi correlates with nitrate respiration.</title>
        <authorList>
            <person name="Lin X."/>
            <person name="McNichol J."/>
            <person name="Chu X."/>
            <person name="Qian Y."/>
            <person name="Luo H."/>
        </authorList>
    </citation>
    <scope>NUCLEOTIDE SEQUENCE</scope>
    <source>
        <strain evidence="1">SZCCDBB064</strain>
    </source>
</reference>
<dbReference type="CDD" id="cd07821">
    <property type="entry name" value="PYR_PYL_RCAR_like"/>
    <property type="match status" value="1"/>
</dbReference>
<protein>
    <submittedName>
        <fullName evidence="1">SRPBCC family protein</fullName>
    </submittedName>
</protein>
<organism evidence="1 2">
    <name type="scientific">Ruegeria pomeroyi</name>
    <dbReference type="NCBI Taxonomy" id="89184"/>
    <lineage>
        <taxon>Bacteria</taxon>
        <taxon>Pseudomonadati</taxon>
        <taxon>Pseudomonadota</taxon>
        <taxon>Alphaproteobacteria</taxon>
        <taxon>Rhodobacterales</taxon>
        <taxon>Roseobacteraceae</taxon>
        <taxon>Ruegeria</taxon>
    </lineage>
</organism>
<dbReference type="InterPro" id="IPR023393">
    <property type="entry name" value="START-like_dom_sf"/>
</dbReference>
<dbReference type="EMBL" id="JAGQAF010000018">
    <property type="protein sequence ID" value="MCE8539957.1"/>
    <property type="molecule type" value="Genomic_DNA"/>
</dbReference>
<dbReference type="SUPFAM" id="SSF55961">
    <property type="entry name" value="Bet v1-like"/>
    <property type="match status" value="1"/>
</dbReference>
<dbReference type="PANTHER" id="PTHR39332:SF7">
    <property type="entry name" value="SRPBCC FAMILY PROTEIN"/>
    <property type="match status" value="1"/>
</dbReference>
<evidence type="ECO:0000313" key="1">
    <source>
        <dbReference type="EMBL" id="MCE8539957.1"/>
    </source>
</evidence>
<dbReference type="RefSeq" id="WP_234221923.1">
    <property type="nucleotide sequence ID" value="NZ_JAGQAF010000018.1"/>
</dbReference>